<organism evidence="2 3">
    <name type="scientific">Hebeloma cylindrosporum</name>
    <dbReference type="NCBI Taxonomy" id="76867"/>
    <lineage>
        <taxon>Eukaryota</taxon>
        <taxon>Fungi</taxon>
        <taxon>Dikarya</taxon>
        <taxon>Basidiomycota</taxon>
        <taxon>Agaricomycotina</taxon>
        <taxon>Agaricomycetes</taxon>
        <taxon>Agaricomycetidae</taxon>
        <taxon>Agaricales</taxon>
        <taxon>Agaricineae</taxon>
        <taxon>Hymenogastraceae</taxon>
        <taxon>Hebeloma</taxon>
    </lineage>
</organism>
<evidence type="ECO:0000313" key="2">
    <source>
        <dbReference type="EMBL" id="KIM45642.1"/>
    </source>
</evidence>
<gene>
    <name evidence="2" type="ORF">M413DRAFT_24797</name>
</gene>
<dbReference type="HOGENOM" id="CLU_051720_0_0_1"/>
<evidence type="ECO:0000313" key="3">
    <source>
        <dbReference type="Proteomes" id="UP000053424"/>
    </source>
</evidence>
<keyword evidence="3" id="KW-1185">Reference proteome</keyword>
<dbReference type="EMBL" id="KN831772">
    <property type="protein sequence ID" value="KIM45642.1"/>
    <property type="molecule type" value="Genomic_DNA"/>
</dbReference>
<sequence>MVNVPSKSIRHSPVSMGLCHSHSSKGQQQQRDKSEAHSLPVLATHPLGILDMGCSSEPTPSESDLKEPRLPTDLEREIFEIAALHDRSSINRLMLVAKRVKAWIEPILYTVILQTKWDYPLPNYPPLYENYARDTKDPRFKEMTAWGKHVGLQNMKVSQAMEILESCINVQDLALWIIIGSHKPLRQIIPTLPVRRLHVDIERFFSEDPSVGPRRDLFTFDHIPLMNLTHLHILLFPTVPWAQWKSIALLPSLSHLAIDGWDVEFTKEALEKCKSLELFVVINVLRTHFQELQDTDSRLVTLAESQWIQSWETGALTGNDIWTRAELARKQRHNTGTSWFGAY</sequence>
<dbReference type="AlphaFoldDB" id="A0A0C2YXH2"/>
<reference evidence="2 3" key="1">
    <citation type="submission" date="2014-04" db="EMBL/GenBank/DDBJ databases">
        <authorList>
            <consortium name="DOE Joint Genome Institute"/>
            <person name="Kuo A."/>
            <person name="Gay G."/>
            <person name="Dore J."/>
            <person name="Kohler A."/>
            <person name="Nagy L.G."/>
            <person name="Floudas D."/>
            <person name="Copeland A."/>
            <person name="Barry K.W."/>
            <person name="Cichocki N."/>
            <person name="Veneault-Fourrey C."/>
            <person name="LaButti K."/>
            <person name="Lindquist E.A."/>
            <person name="Lipzen A."/>
            <person name="Lundell T."/>
            <person name="Morin E."/>
            <person name="Murat C."/>
            <person name="Sun H."/>
            <person name="Tunlid A."/>
            <person name="Henrissat B."/>
            <person name="Grigoriev I.V."/>
            <person name="Hibbett D.S."/>
            <person name="Martin F."/>
            <person name="Nordberg H.P."/>
            <person name="Cantor M.N."/>
            <person name="Hua S.X."/>
        </authorList>
    </citation>
    <scope>NUCLEOTIDE SEQUENCE [LARGE SCALE GENOMIC DNA]</scope>
    <source>
        <strain evidence="3">h7</strain>
    </source>
</reference>
<evidence type="ECO:0000256" key="1">
    <source>
        <dbReference type="SAM" id="MobiDB-lite"/>
    </source>
</evidence>
<accession>A0A0C2YXH2</accession>
<proteinExistence type="predicted"/>
<dbReference type="Proteomes" id="UP000053424">
    <property type="component" value="Unassembled WGS sequence"/>
</dbReference>
<dbReference type="OrthoDB" id="3145912at2759"/>
<reference evidence="3" key="2">
    <citation type="submission" date="2015-01" db="EMBL/GenBank/DDBJ databases">
        <title>Evolutionary Origins and Diversification of the Mycorrhizal Mutualists.</title>
        <authorList>
            <consortium name="DOE Joint Genome Institute"/>
            <consortium name="Mycorrhizal Genomics Consortium"/>
            <person name="Kohler A."/>
            <person name="Kuo A."/>
            <person name="Nagy L.G."/>
            <person name="Floudas D."/>
            <person name="Copeland A."/>
            <person name="Barry K.W."/>
            <person name="Cichocki N."/>
            <person name="Veneault-Fourrey C."/>
            <person name="LaButti K."/>
            <person name="Lindquist E.A."/>
            <person name="Lipzen A."/>
            <person name="Lundell T."/>
            <person name="Morin E."/>
            <person name="Murat C."/>
            <person name="Riley R."/>
            <person name="Ohm R."/>
            <person name="Sun H."/>
            <person name="Tunlid A."/>
            <person name="Henrissat B."/>
            <person name="Grigoriev I.V."/>
            <person name="Hibbett D.S."/>
            <person name="Martin F."/>
        </authorList>
    </citation>
    <scope>NUCLEOTIDE SEQUENCE [LARGE SCALE GENOMIC DNA]</scope>
    <source>
        <strain evidence="3">h7</strain>
    </source>
</reference>
<protein>
    <submittedName>
        <fullName evidence="2">Uncharacterized protein</fullName>
    </submittedName>
</protein>
<feature type="region of interest" description="Disordered" evidence="1">
    <location>
        <begin position="1"/>
        <end position="36"/>
    </location>
</feature>
<name>A0A0C2YXH2_HEBCY</name>